<organism evidence="2 3">
    <name type="scientific">Ichthyobacterium seriolicida</name>
    <dbReference type="NCBI Taxonomy" id="242600"/>
    <lineage>
        <taxon>Bacteria</taxon>
        <taxon>Pseudomonadati</taxon>
        <taxon>Bacteroidota</taxon>
        <taxon>Flavobacteriia</taxon>
        <taxon>Flavobacteriales</taxon>
        <taxon>Ichthyobacteriaceae</taxon>
        <taxon>Ichthyobacterium</taxon>
    </lineage>
</organism>
<evidence type="ECO:0000259" key="1">
    <source>
        <dbReference type="PROSITE" id="PS51688"/>
    </source>
</evidence>
<dbReference type="EMBL" id="AP014564">
    <property type="protein sequence ID" value="BAV95088.1"/>
    <property type="molecule type" value="Genomic_DNA"/>
</dbReference>
<evidence type="ECO:0000313" key="2">
    <source>
        <dbReference type="EMBL" id="BAV95088.1"/>
    </source>
</evidence>
<sequence>MFSTYAFPQVFPDKLSYQAIIRDDQGNILRDSFINIRIILFINETSLGEKTVYSETHRVRTNSDGIASLKIGDGDKPNVYKTLKLTDLDWEIPHMIKTELDLNNNGQYDIKRKGKLLSVPYAIYANTARKIIVVNNLSSHSSAVPLSANQGRILSERIQTKIHKNTIVDNLNSNDAKKVLSAAQGKVLKTEIGTKLNISDIADNLTTNNPNKALSANQGRILSRMIQTKIDKSKIINNLNSTNATEVLSAAQGKVLKTEIGTKLNISDIVDNLTTNNPNKALSANQGRILFGMIQTKIDKSKIINNLNSTNATEVLSAAQGKALKIEIDTKLNISDIVDDLVTNDPAKALSAAQGKKLNEKINKNNTLIKDPRGNLITKWSGNGSNGTSGGIGIENTFLGIRSGNAITTGGFNTAFGSESLKDNTIGTRNTSIGHASLHKSIDGEKNVAIGSYTLYNMITGNKNIAIGNEAGYYIADGLTFLQATNNSIFIGNNAKALADNSINEIVIGDDAIGRGNNTVVIGKEGSITSTHLGGILHSAGFNKRSKIMGGFTYNVGDVVFYDWVFYKRTGSAVTITSTTPTPPSDPNWEDISSDKLRKVGTNNLITKWSGRNSNGTSAGSGIENSFLGIMSGNAITTGKFNTAFGFKSLRDNTTGHRNTSIGSYSLAFNTIGAMNTSIGHSSLYNLVNGEKNVAIGSHPLYTMTTGNNNVAIGPLALYEITTGDNNIAIGNNAGYNIRNGTYLRVSNNSIFIGNDVNALNANSSNEIVIGNAATGKGNNTVVIGKEDSITSTHLGGILHSAGFNKRSKMSGFTYNVGDVVLYDGVFYKRTGSAITIPVTGPSPTPSSDPNWEDISSDKLLKIGRNNLIAKWSGKGSNGTNAGTGKENIFLGIMSGNAITSGDRNTAFGFKSFEDNTTGEKNTSFGAYSLADNDTGSRNTSIGYASLYKLASGRRNVAVGSHPLYEMTSGDDNTAIGTNALYKITTGDNNTTIGAYALHKITTGDNNTAIGTNALHKITTGDNNTAMGNKAGYYISNGSLLLTSNNSIFIGNNVKAEADNSSNEIVIGNDAKGKGDNTVTIGNSNITKTHLKGIVYANGVQLSSDKRIKSIISISDKESDLKKLLDIEITDYTMRDTDKMGNQHFKKVIAQQIEGIVPNIVEKNSGVIPSVYEFSKSVEIIDNMTSITTKKSHGFSKGDMVRLNLDDKREILVKVKEIKSANAFVVDLGDEVPPDKVFVYGKRVDDLRSVDYDGLTTLNISATQAVFNRIVDLEKESSIIKYENSILKQEVKVLKEGLSNSRKEIIKNLINILSKAKIIDVKDLKSLIEE</sequence>
<protein>
    <recommendedName>
        <fullName evidence="1">Peptidase S74 domain-containing protein</fullName>
    </recommendedName>
</protein>
<dbReference type="Gene3D" id="2.150.10.10">
    <property type="entry name" value="Serralysin-like metalloprotease, C-terminal"/>
    <property type="match status" value="3"/>
</dbReference>
<dbReference type="Pfam" id="PF22337">
    <property type="entry name" value="Phage_fiber_rpt"/>
    <property type="match status" value="7"/>
</dbReference>
<gene>
    <name evidence="2" type="ORF">JBKA6_1075</name>
</gene>
<dbReference type="PROSITE" id="PS51688">
    <property type="entry name" value="ICA"/>
    <property type="match status" value="1"/>
</dbReference>
<feature type="domain" description="Peptidase S74" evidence="1">
    <location>
        <begin position="1104"/>
        <end position="1277"/>
    </location>
</feature>
<reference evidence="2 3" key="1">
    <citation type="submission" date="2014-03" db="EMBL/GenBank/DDBJ databases">
        <title>complete genome sequence of Flavobacteriaceae bacterium JBKA-6.</title>
        <authorList>
            <person name="Takano T."/>
            <person name="Nakamura Y."/>
            <person name="Takuma S."/>
            <person name="Yasuike M."/>
            <person name="Matsuyama T."/>
            <person name="Sakai T."/>
            <person name="Fujiwara A."/>
            <person name="Kimoto K."/>
            <person name="Fukuda Y."/>
            <person name="Kondo H."/>
            <person name="Hirono I."/>
            <person name="Nakayasu C."/>
        </authorList>
    </citation>
    <scope>NUCLEOTIDE SEQUENCE [LARGE SCALE GENOMIC DNA]</scope>
    <source>
        <strain evidence="2 3">JBKA-6</strain>
    </source>
</reference>
<dbReference type="InterPro" id="IPR030392">
    <property type="entry name" value="S74_ICA"/>
</dbReference>
<dbReference type="KEGG" id="ise:JBKA6_1075"/>
<proteinExistence type="predicted"/>
<dbReference type="InterPro" id="IPR054500">
    <property type="entry name" value="Phage_fiber_rpt"/>
</dbReference>
<accession>A0A1J1EC53</accession>
<keyword evidence="3" id="KW-1185">Reference proteome</keyword>
<dbReference type="Proteomes" id="UP000243197">
    <property type="component" value="Chromosome"/>
</dbReference>
<evidence type="ECO:0000313" key="3">
    <source>
        <dbReference type="Proteomes" id="UP000243197"/>
    </source>
</evidence>
<dbReference type="InterPro" id="IPR011049">
    <property type="entry name" value="Serralysin-like_metalloprot_C"/>
</dbReference>
<dbReference type="SUPFAM" id="SSF101967">
    <property type="entry name" value="Adhesin YadA, collagen-binding domain"/>
    <property type="match status" value="2"/>
</dbReference>
<name>A0A1J1EC53_9FLAO</name>